<dbReference type="EMBL" id="SRLO01000397">
    <property type="protein sequence ID" value="TNN57757.1"/>
    <property type="molecule type" value="Genomic_DNA"/>
</dbReference>
<organism evidence="1 2">
    <name type="scientific">Liparis tanakae</name>
    <name type="common">Tanaka's snailfish</name>
    <dbReference type="NCBI Taxonomy" id="230148"/>
    <lineage>
        <taxon>Eukaryota</taxon>
        <taxon>Metazoa</taxon>
        <taxon>Chordata</taxon>
        <taxon>Craniata</taxon>
        <taxon>Vertebrata</taxon>
        <taxon>Euteleostomi</taxon>
        <taxon>Actinopterygii</taxon>
        <taxon>Neopterygii</taxon>
        <taxon>Teleostei</taxon>
        <taxon>Neoteleostei</taxon>
        <taxon>Acanthomorphata</taxon>
        <taxon>Eupercaria</taxon>
        <taxon>Perciformes</taxon>
        <taxon>Cottioidei</taxon>
        <taxon>Cottales</taxon>
        <taxon>Liparidae</taxon>
        <taxon>Liparis</taxon>
    </lineage>
</organism>
<dbReference type="AlphaFoldDB" id="A0A4Z2GVT5"/>
<proteinExistence type="predicted"/>
<name>A0A4Z2GVT5_9TELE</name>
<evidence type="ECO:0000313" key="2">
    <source>
        <dbReference type="Proteomes" id="UP000314294"/>
    </source>
</evidence>
<evidence type="ECO:0000313" key="1">
    <source>
        <dbReference type="EMBL" id="TNN57757.1"/>
    </source>
</evidence>
<dbReference type="Proteomes" id="UP000314294">
    <property type="component" value="Unassembled WGS sequence"/>
</dbReference>
<gene>
    <name evidence="1" type="ORF">EYF80_032035</name>
</gene>
<comment type="caution">
    <text evidence="1">The sequence shown here is derived from an EMBL/GenBank/DDBJ whole genome shotgun (WGS) entry which is preliminary data.</text>
</comment>
<sequence length="131" mass="14366">MSMAFSMAPFLSRIVPLRPKLQERLKAFLYPDGTTAFLSCIITCLAMRAKLRFTRSAEEAAGASVEAAEEEVGGSVGESQAKLADVKEADGMAMWRGEREQQGGYWRRVKEASLWEGGQRVHPQQGVTPGC</sequence>
<reference evidence="1 2" key="1">
    <citation type="submission" date="2019-03" db="EMBL/GenBank/DDBJ databases">
        <title>First draft genome of Liparis tanakae, snailfish: a comprehensive survey of snailfish specific genes.</title>
        <authorList>
            <person name="Kim W."/>
            <person name="Song I."/>
            <person name="Jeong J.-H."/>
            <person name="Kim D."/>
            <person name="Kim S."/>
            <person name="Ryu S."/>
            <person name="Song J.Y."/>
            <person name="Lee S.K."/>
        </authorList>
    </citation>
    <scope>NUCLEOTIDE SEQUENCE [LARGE SCALE GENOMIC DNA]</scope>
    <source>
        <tissue evidence="1">Muscle</tissue>
    </source>
</reference>
<accession>A0A4Z2GVT5</accession>
<protein>
    <submittedName>
        <fullName evidence="1">Uncharacterized protein</fullName>
    </submittedName>
</protein>
<keyword evidence="2" id="KW-1185">Reference proteome</keyword>